<feature type="region of interest" description="Disordered" evidence="1">
    <location>
        <begin position="31"/>
        <end position="61"/>
    </location>
</feature>
<name>A0A0R3SD60_HYMDI</name>
<accession>A0A0R3SD60</accession>
<sequence>MHHRFKELPCRRRRGGNCRRGESCHRSCSRGCPPGFGGSGGKPPSAAVQDSEIGTDASTEA</sequence>
<proteinExistence type="predicted"/>
<organism evidence="2">
    <name type="scientific">Hymenolepis diminuta</name>
    <name type="common">Rat tapeworm</name>
    <dbReference type="NCBI Taxonomy" id="6216"/>
    <lineage>
        <taxon>Eukaryota</taxon>
        <taxon>Metazoa</taxon>
        <taxon>Spiralia</taxon>
        <taxon>Lophotrochozoa</taxon>
        <taxon>Platyhelminthes</taxon>
        <taxon>Cestoda</taxon>
        <taxon>Eucestoda</taxon>
        <taxon>Cyclophyllidea</taxon>
        <taxon>Hymenolepididae</taxon>
        <taxon>Hymenolepis</taxon>
    </lineage>
</organism>
<dbReference type="WBParaSite" id="HDID_0000259001-mRNA-1">
    <property type="protein sequence ID" value="HDID_0000259001-mRNA-1"/>
    <property type="gene ID" value="HDID_0000259001"/>
</dbReference>
<dbReference type="AlphaFoldDB" id="A0A0R3SD60"/>
<evidence type="ECO:0000313" key="2">
    <source>
        <dbReference type="WBParaSite" id="HDID_0000259001-mRNA-1"/>
    </source>
</evidence>
<reference evidence="2" key="1">
    <citation type="submission" date="2017-02" db="UniProtKB">
        <authorList>
            <consortium name="WormBaseParasite"/>
        </authorList>
    </citation>
    <scope>IDENTIFICATION</scope>
</reference>
<evidence type="ECO:0000256" key="1">
    <source>
        <dbReference type="SAM" id="MobiDB-lite"/>
    </source>
</evidence>
<protein>
    <submittedName>
        <fullName evidence="2">WAP domain-containing protein</fullName>
    </submittedName>
</protein>